<gene>
    <name evidence="3" type="ORF">FFLO_00751</name>
</gene>
<evidence type="ECO:0000313" key="3">
    <source>
        <dbReference type="EMBL" id="KAG7571239.1"/>
    </source>
</evidence>
<organism evidence="3 4">
    <name type="scientific">Filobasidium floriforme</name>
    <dbReference type="NCBI Taxonomy" id="5210"/>
    <lineage>
        <taxon>Eukaryota</taxon>
        <taxon>Fungi</taxon>
        <taxon>Dikarya</taxon>
        <taxon>Basidiomycota</taxon>
        <taxon>Agaricomycotina</taxon>
        <taxon>Tremellomycetes</taxon>
        <taxon>Filobasidiales</taxon>
        <taxon>Filobasidiaceae</taxon>
        <taxon>Filobasidium</taxon>
    </lineage>
</organism>
<dbReference type="AlphaFoldDB" id="A0A8K0NVD8"/>
<accession>A0A8K0NVD8</accession>
<evidence type="ECO:0000256" key="1">
    <source>
        <dbReference type="SAM" id="MobiDB-lite"/>
    </source>
</evidence>
<sequence>MLFKTLLVTALVSLTSVHAQAAVPDPTTVPAACATQCADIIETATLCTREYGSTNETSLAACLCSSIPPTSALNTCTKCLDSNSAGSLSDSLAQLPQVCEKALDSCAFECDFPTCDAKDVDCQCGEDYLQNIFNCASCNSKNGNTGATTLTNYNELKNSCVNQNYTEIPSSTEPLPSPTGQDGYVAPTLSGASSTRVASSTGRSSSTAPAASTSASARSSASNTASSVRSAAQSAAAGTSPASTSAGAIPASSTNTPANSGFKISSPGHLLGGAGLMMVIGLAGLI</sequence>
<feature type="region of interest" description="Disordered" evidence="1">
    <location>
        <begin position="232"/>
        <end position="260"/>
    </location>
</feature>
<comment type="caution">
    <text evidence="3">The sequence shown here is derived from an EMBL/GenBank/DDBJ whole genome shotgun (WGS) entry which is preliminary data.</text>
</comment>
<evidence type="ECO:0000313" key="4">
    <source>
        <dbReference type="Proteomes" id="UP000812966"/>
    </source>
</evidence>
<evidence type="ECO:0000256" key="2">
    <source>
        <dbReference type="SAM" id="SignalP"/>
    </source>
</evidence>
<feature type="compositionally biased region" description="Low complexity" evidence="1">
    <location>
        <begin position="232"/>
        <end position="254"/>
    </location>
</feature>
<feature type="region of interest" description="Disordered" evidence="1">
    <location>
        <begin position="167"/>
        <end position="220"/>
    </location>
</feature>
<protein>
    <submittedName>
        <fullName evidence="3">Uncharacterized protein</fullName>
    </submittedName>
</protein>
<dbReference type="OrthoDB" id="2594947at2759"/>
<keyword evidence="2" id="KW-0732">Signal</keyword>
<dbReference type="EMBL" id="JABELV010000009">
    <property type="protein sequence ID" value="KAG7571239.1"/>
    <property type="molecule type" value="Genomic_DNA"/>
</dbReference>
<feature type="chain" id="PRO_5035474262" evidence="2">
    <location>
        <begin position="22"/>
        <end position="286"/>
    </location>
</feature>
<dbReference type="Proteomes" id="UP000812966">
    <property type="component" value="Unassembled WGS sequence"/>
</dbReference>
<proteinExistence type="predicted"/>
<keyword evidence="4" id="KW-1185">Reference proteome</keyword>
<feature type="signal peptide" evidence="2">
    <location>
        <begin position="1"/>
        <end position="21"/>
    </location>
</feature>
<name>A0A8K0NVD8_9TREE</name>
<feature type="compositionally biased region" description="Low complexity" evidence="1">
    <location>
        <begin position="190"/>
        <end position="220"/>
    </location>
</feature>
<reference evidence="3" key="1">
    <citation type="submission" date="2020-04" db="EMBL/GenBank/DDBJ databases">
        <title>Analysis of mating type loci in Filobasidium floriforme.</title>
        <authorList>
            <person name="Nowrousian M."/>
        </authorList>
    </citation>
    <scope>NUCLEOTIDE SEQUENCE</scope>
    <source>
        <strain evidence="3">CBS 6242</strain>
    </source>
</reference>
<feature type="compositionally biased region" description="Polar residues" evidence="1">
    <location>
        <begin position="167"/>
        <end position="180"/>
    </location>
</feature>